<reference evidence="1" key="2">
    <citation type="journal article" date="2015" name="Fish Shellfish Immunol.">
        <title>Early steps in the European eel (Anguilla anguilla)-Vibrio vulnificus interaction in the gills: Role of the RtxA13 toxin.</title>
        <authorList>
            <person name="Callol A."/>
            <person name="Pajuelo D."/>
            <person name="Ebbesson L."/>
            <person name="Teles M."/>
            <person name="MacKenzie S."/>
            <person name="Amaro C."/>
        </authorList>
    </citation>
    <scope>NUCLEOTIDE SEQUENCE</scope>
</reference>
<name>A0A0E9PCI8_ANGAN</name>
<dbReference type="AlphaFoldDB" id="A0A0E9PCI8"/>
<dbReference type="EMBL" id="GBXM01106832">
    <property type="protein sequence ID" value="JAH01745.1"/>
    <property type="molecule type" value="Transcribed_RNA"/>
</dbReference>
<reference evidence="1" key="1">
    <citation type="submission" date="2014-11" db="EMBL/GenBank/DDBJ databases">
        <authorList>
            <person name="Amaro Gonzalez C."/>
        </authorList>
    </citation>
    <scope>NUCLEOTIDE SEQUENCE</scope>
</reference>
<evidence type="ECO:0000313" key="1">
    <source>
        <dbReference type="EMBL" id="JAH01745.1"/>
    </source>
</evidence>
<accession>A0A0E9PCI8</accession>
<proteinExistence type="predicted"/>
<protein>
    <submittedName>
        <fullName evidence="1">Uncharacterized protein</fullName>
    </submittedName>
</protein>
<sequence length="45" mass="5096">MLRGKTDYGTRQSIQPDLSLQLNCVPTGLRMEIFHCGCHCMILKS</sequence>
<organism evidence="1">
    <name type="scientific">Anguilla anguilla</name>
    <name type="common">European freshwater eel</name>
    <name type="synonym">Muraena anguilla</name>
    <dbReference type="NCBI Taxonomy" id="7936"/>
    <lineage>
        <taxon>Eukaryota</taxon>
        <taxon>Metazoa</taxon>
        <taxon>Chordata</taxon>
        <taxon>Craniata</taxon>
        <taxon>Vertebrata</taxon>
        <taxon>Euteleostomi</taxon>
        <taxon>Actinopterygii</taxon>
        <taxon>Neopterygii</taxon>
        <taxon>Teleostei</taxon>
        <taxon>Anguilliformes</taxon>
        <taxon>Anguillidae</taxon>
        <taxon>Anguilla</taxon>
    </lineage>
</organism>